<dbReference type="AlphaFoldDB" id="A0A840WUL9"/>
<sequence length="125" mass="13103">MDGYSSRQRWGTLVVPLIAVVVLCFLCALCYPGAASAGDGFGGAGVAVERAVAPDSPDEPGFPHTCPTPDEQGLLTAQPMLAFGSVLVLCVPLVPRAGPSSRRSRRDPASPHGYRLLTLLCVQRV</sequence>
<evidence type="ECO:0000313" key="2">
    <source>
        <dbReference type="EMBL" id="MBB5495715.1"/>
    </source>
</evidence>
<keyword evidence="3" id="KW-1185">Reference proteome</keyword>
<keyword evidence="1" id="KW-1133">Transmembrane helix</keyword>
<dbReference type="EMBL" id="JACHDO010000001">
    <property type="protein sequence ID" value="MBB5495715.1"/>
    <property type="molecule type" value="Genomic_DNA"/>
</dbReference>
<protein>
    <submittedName>
        <fullName evidence="2">Uncharacterized protein</fullName>
    </submittedName>
</protein>
<keyword evidence="1" id="KW-0472">Membrane</keyword>
<reference evidence="2 3" key="1">
    <citation type="submission" date="2020-08" db="EMBL/GenBank/DDBJ databases">
        <title>Sequencing the genomes of 1000 actinobacteria strains.</title>
        <authorList>
            <person name="Klenk H.-P."/>
        </authorList>
    </citation>
    <scope>NUCLEOTIDE SEQUENCE [LARGE SCALE GENOMIC DNA]</scope>
    <source>
        <strain evidence="2 3">DSM 44598</strain>
    </source>
</reference>
<dbReference type="RefSeq" id="WP_184370999.1">
    <property type="nucleotide sequence ID" value="NZ_BAAAKM010000028.1"/>
</dbReference>
<feature type="transmembrane region" description="Helical" evidence="1">
    <location>
        <begin position="12"/>
        <end position="34"/>
    </location>
</feature>
<dbReference type="Proteomes" id="UP000579647">
    <property type="component" value="Unassembled WGS sequence"/>
</dbReference>
<proteinExistence type="predicted"/>
<feature type="transmembrane region" description="Helical" evidence="1">
    <location>
        <begin position="77"/>
        <end position="95"/>
    </location>
</feature>
<name>A0A840WUL9_9ACTN</name>
<comment type="caution">
    <text evidence="2">The sequence shown here is derived from an EMBL/GenBank/DDBJ whole genome shotgun (WGS) entry which is preliminary data.</text>
</comment>
<gene>
    <name evidence="2" type="ORF">HNR07_006852</name>
</gene>
<accession>A0A840WUL9</accession>
<organism evidence="2 3">
    <name type="scientific">Nocardiopsis metallicus</name>
    <dbReference type="NCBI Taxonomy" id="179819"/>
    <lineage>
        <taxon>Bacteria</taxon>
        <taxon>Bacillati</taxon>
        <taxon>Actinomycetota</taxon>
        <taxon>Actinomycetes</taxon>
        <taxon>Streptosporangiales</taxon>
        <taxon>Nocardiopsidaceae</taxon>
        <taxon>Nocardiopsis</taxon>
    </lineage>
</organism>
<evidence type="ECO:0000256" key="1">
    <source>
        <dbReference type="SAM" id="Phobius"/>
    </source>
</evidence>
<evidence type="ECO:0000313" key="3">
    <source>
        <dbReference type="Proteomes" id="UP000579647"/>
    </source>
</evidence>
<keyword evidence="1" id="KW-0812">Transmembrane</keyword>